<evidence type="ECO:0000313" key="3">
    <source>
        <dbReference type="Proteomes" id="UP001201262"/>
    </source>
</evidence>
<feature type="compositionally biased region" description="Polar residues" evidence="1">
    <location>
        <begin position="152"/>
        <end position="169"/>
    </location>
</feature>
<feature type="compositionally biased region" description="Basic and acidic residues" evidence="1">
    <location>
        <begin position="37"/>
        <end position="48"/>
    </location>
</feature>
<evidence type="ECO:0000313" key="2">
    <source>
        <dbReference type="EMBL" id="KAH8690784.1"/>
    </source>
</evidence>
<feature type="region of interest" description="Disordered" evidence="1">
    <location>
        <begin position="1"/>
        <end position="244"/>
    </location>
</feature>
<keyword evidence="3" id="KW-1185">Reference proteome</keyword>
<evidence type="ECO:0008006" key="4">
    <source>
        <dbReference type="Google" id="ProtNLM"/>
    </source>
</evidence>
<feature type="compositionally biased region" description="Basic and acidic residues" evidence="1">
    <location>
        <begin position="1"/>
        <end position="21"/>
    </location>
</feature>
<evidence type="ECO:0000256" key="1">
    <source>
        <dbReference type="SAM" id="MobiDB-lite"/>
    </source>
</evidence>
<accession>A0AAD4KI09</accession>
<feature type="compositionally biased region" description="Basic and acidic residues" evidence="1">
    <location>
        <begin position="223"/>
        <end position="233"/>
    </location>
</feature>
<dbReference type="GeneID" id="70247618"/>
<organism evidence="2 3">
    <name type="scientific">Talaromyces proteolyticus</name>
    <dbReference type="NCBI Taxonomy" id="1131652"/>
    <lineage>
        <taxon>Eukaryota</taxon>
        <taxon>Fungi</taxon>
        <taxon>Dikarya</taxon>
        <taxon>Ascomycota</taxon>
        <taxon>Pezizomycotina</taxon>
        <taxon>Eurotiomycetes</taxon>
        <taxon>Eurotiomycetidae</taxon>
        <taxon>Eurotiales</taxon>
        <taxon>Trichocomaceae</taxon>
        <taxon>Talaromyces</taxon>
        <taxon>Talaromyces sect. Bacilispori</taxon>
    </lineage>
</organism>
<protein>
    <recommendedName>
        <fullName evidence="4">Cell surface protein</fullName>
    </recommendedName>
</protein>
<dbReference type="AlphaFoldDB" id="A0AAD4KI09"/>
<proteinExistence type="predicted"/>
<dbReference type="PANTHER" id="PTHR39606">
    <property type="entry name" value="SURFACE PROTEIN, PUTATIVE-RELATED"/>
    <property type="match status" value="1"/>
</dbReference>
<gene>
    <name evidence="2" type="ORF">BGW36DRAFT_389321</name>
</gene>
<dbReference type="EMBL" id="JAJTJA010000013">
    <property type="protein sequence ID" value="KAH8690784.1"/>
    <property type="molecule type" value="Genomic_DNA"/>
</dbReference>
<name>A0AAD4KI09_9EURO</name>
<reference evidence="2" key="1">
    <citation type="submission" date="2021-12" db="EMBL/GenBank/DDBJ databases">
        <title>Convergent genome expansion in fungi linked to evolution of root-endophyte symbiosis.</title>
        <authorList>
            <consortium name="DOE Joint Genome Institute"/>
            <person name="Ke Y.-H."/>
            <person name="Bonito G."/>
            <person name="Liao H.-L."/>
            <person name="Looney B."/>
            <person name="Rojas-Flechas A."/>
            <person name="Nash J."/>
            <person name="Hameed K."/>
            <person name="Schadt C."/>
            <person name="Martin F."/>
            <person name="Crous P.W."/>
            <person name="Miettinen O."/>
            <person name="Magnuson J.K."/>
            <person name="Labbe J."/>
            <person name="Jacobson D."/>
            <person name="Doktycz M.J."/>
            <person name="Veneault-Fourrey C."/>
            <person name="Kuo A."/>
            <person name="Mondo S."/>
            <person name="Calhoun S."/>
            <person name="Riley R."/>
            <person name="Ohm R."/>
            <person name="LaButti K."/>
            <person name="Andreopoulos B."/>
            <person name="Pangilinan J."/>
            <person name="Nolan M."/>
            <person name="Tritt A."/>
            <person name="Clum A."/>
            <person name="Lipzen A."/>
            <person name="Daum C."/>
            <person name="Barry K."/>
            <person name="Grigoriev I.V."/>
            <person name="Vilgalys R."/>
        </authorList>
    </citation>
    <scope>NUCLEOTIDE SEQUENCE</scope>
    <source>
        <strain evidence="2">PMI_201</strain>
    </source>
</reference>
<comment type="caution">
    <text evidence="2">The sequence shown here is derived from an EMBL/GenBank/DDBJ whole genome shotgun (WGS) entry which is preliminary data.</text>
</comment>
<dbReference type="Proteomes" id="UP001201262">
    <property type="component" value="Unassembled WGS sequence"/>
</dbReference>
<dbReference type="PANTHER" id="PTHR39606:SF1">
    <property type="entry name" value="CELL SURFACE PROTEIN"/>
    <property type="match status" value="1"/>
</dbReference>
<feature type="compositionally biased region" description="Basic and acidic residues" evidence="1">
    <location>
        <begin position="172"/>
        <end position="184"/>
    </location>
</feature>
<feature type="compositionally biased region" description="Polar residues" evidence="1">
    <location>
        <begin position="196"/>
        <end position="212"/>
    </location>
</feature>
<dbReference type="RefSeq" id="XP_046066980.1">
    <property type="nucleotide sequence ID" value="XM_046217331.1"/>
</dbReference>
<sequence>MSNFLKEVKDSITHKDHDKPSKSSNAGPHDSNLANKLDPRVDSDRDNRAAGTSATATGVGGTTGINTGYDNPRSANVGPHDSSLANKADPRIDSDQSQYGAAGGFTSTGGSYDNPQSTSHGPLGSDRVDFADPSIGSNQGQLGSDIGGAGLSGNNVQSTNAGPHSSNVANKLDPRVDSDLDNRARHQNLASGGVPSGSSYATPGSGSAQQTAGPHDSNLANKLDPRVDSDVDNSRTVGGDATTY</sequence>